<sequence>MTEYIRSSVVIPPQRSLYISGTPQLSEEGGNEHPNFSSENVSPNTENLQIAGYKTKYLISNIIKLNY</sequence>
<organism evidence="2 3">
    <name type="scientific">Molorchus minor</name>
    <dbReference type="NCBI Taxonomy" id="1323400"/>
    <lineage>
        <taxon>Eukaryota</taxon>
        <taxon>Metazoa</taxon>
        <taxon>Ecdysozoa</taxon>
        <taxon>Arthropoda</taxon>
        <taxon>Hexapoda</taxon>
        <taxon>Insecta</taxon>
        <taxon>Pterygota</taxon>
        <taxon>Neoptera</taxon>
        <taxon>Endopterygota</taxon>
        <taxon>Coleoptera</taxon>
        <taxon>Polyphaga</taxon>
        <taxon>Cucujiformia</taxon>
        <taxon>Chrysomeloidea</taxon>
        <taxon>Cerambycidae</taxon>
        <taxon>Lamiinae</taxon>
        <taxon>Monochamini</taxon>
        <taxon>Molorchus</taxon>
    </lineage>
</organism>
<accession>A0ABQ9J8D7</accession>
<dbReference type="Proteomes" id="UP001162164">
    <property type="component" value="Unassembled WGS sequence"/>
</dbReference>
<keyword evidence="3" id="KW-1185">Reference proteome</keyword>
<evidence type="ECO:0000313" key="2">
    <source>
        <dbReference type="EMBL" id="KAJ8973952.1"/>
    </source>
</evidence>
<gene>
    <name evidence="2" type="ORF">NQ317_008005</name>
</gene>
<comment type="caution">
    <text evidence="2">The sequence shown here is derived from an EMBL/GenBank/DDBJ whole genome shotgun (WGS) entry which is preliminary data.</text>
</comment>
<reference evidence="2" key="1">
    <citation type="journal article" date="2023" name="Insect Mol. Biol.">
        <title>Genome sequencing provides insights into the evolution of gene families encoding plant cell wall-degrading enzymes in longhorned beetles.</title>
        <authorList>
            <person name="Shin N.R."/>
            <person name="Okamura Y."/>
            <person name="Kirsch R."/>
            <person name="Pauchet Y."/>
        </authorList>
    </citation>
    <scope>NUCLEOTIDE SEQUENCE</scope>
    <source>
        <strain evidence="2">MMC_N1</strain>
    </source>
</reference>
<protein>
    <submittedName>
        <fullName evidence="2">Uncharacterized protein</fullName>
    </submittedName>
</protein>
<dbReference type="EMBL" id="JAPWTJ010001076">
    <property type="protein sequence ID" value="KAJ8973952.1"/>
    <property type="molecule type" value="Genomic_DNA"/>
</dbReference>
<feature type="region of interest" description="Disordered" evidence="1">
    <location>
        <begin position="20"/>
        <end position="45"/>
    </location>
</feature>
<evidence type="ECO:0000313" key="3">
    <source>
        <dbReference type="Proteomes" id="UP001162164"/>
    </source>
</evidence>
<name>A0ABQ9J8D7_9CUCU</name>
<evidence type="ECO:0000256" key="1">
    <source>
        <dbReference type="SAM" id="MobiDB-lite"/>
    </source>
</evidence>
<proteinExistence type="predicted"/>
<feature type="compositionally biased region" description="Polar residues" evidence="1">
    <location>
        <begin position="34"/>
        <end position="45"/>
    </location>
</feature>